<evidence type="ECO:0000313" key="2">
    <source>
        <dbReference type="Proteomes" id="UP001262582"/>
    </source>
</evidence>
<comment type="caution">
    <text evidence="1">The sequence shown here is derived from an EMBL/GenBank/DDBJ whole genome shotgun (WGS) entry which is preliminary data.</text>
</comment>
<gene>
    <name evidence="1" type="ORF">RM539_18795</name>
</gene>
<name>A0ABU3DAS0_9FLAO</name>
<accession>A0ABU3DAS0</accession>
<sequence length="57" mass="6521">MITTLKPGATKKSIKTILKSLSKETRTKGVNAHEFVGKINLKKDPLDIQRDLRNEWE</sequence>
<organism evidence="1 2">
    <name type="scientific">Autumnicola musiva</name>
    <dbReference type="NCBI Taxonomy" id="3075589"/>
    <lineage>
        <taxon>Bacteria</taxon>
        <taxon>Pseudomonadati</taxon>
        <taxon>Bacteroidota</taxon>
        <taxon>Flavobacteriia</taxon>
        <taxon>Flavobacteriales</taxon>
        <taxon>Flavobacteriaceae</taxon>
        <taxon>Autumnicola</taxon>
    </lineage>
</organism>
<reference evidence="1 2" key="1">
    <citation type="submission" date="2023-09" db="EMBL/GenBank/DDBJ databases">
        <authorList>
            <person name="Rey-Velasco X."/>
        </authorList>
    </citation>
    <scope>NUCLEOTIDE SEQUENCE [LARGE SCALE GENOMIC DNA]</scope>
    <source>
        <strain evidence="1 2">F117</strain>
    </source>
</reference>
<protein>
    <submittedName>
        <fullName evidence="1">Uncharacterized protein</fullName>
    </submittedName>
</protein>
<keyword evidence="2" id="KW-1185">Reference proteome</keyword>
<dbReference type="RefSeq" id="WP_311504963.1">
    <property type="nucleotide sequence ID" value="NZ_JAVRHK010000028.1"/>
</dbReference>
<evidence type="ECO:0000313" key="1">
    <source>
        <dbReference type="EMBL" id="MDT0678629.1"/>
    </source>
</evidence>
<dbReference type="Proteomes" id="UP001262582">
    <property type="component" value="Unassembled WGS sequence"/>
</dbReference>
<dbReference type="EMBL" id="JAVRHK010000028">
    <property type="protein sequence ID" value="MDT0678629.1"/>
    <property type="molecule type" value="Genomic_DNA"/>
</dbReference>
<proteinExistence type="predicted"/>